<proteinExistence type="predicted"/>
<sequence>MADPFGIIGVIGVASQIIQMGIQFGLDWKDAPADVKSFTAELQVLKTIISETNTNIALNQDFINAFPGRHSTVLSQFTDATPATDTSVMFLNGLVAIDSAALQATILKEVREGRMKQQARDAAVEQDAILHWLTPVDYAPQQSDFINRRQVGTGQWLLDSPEFQVWVQTEKRTLFCHGIPGAGKTILTSIVVDELMARFGNDKGTGMACIYCNFRRQDEQKAEDLFASLLKQLAQGRSFLPDSVKCLHNKFLLAQLHFDSLKGKRSPKAIRAAVKNLATGSDAYDSAYDDAMERMEGQLKDEKELAKQALYWITCAKRPLIIIELQHALAVEIGEPELDQENITDIQDIISEYFHRTRGKWFPNATTEIAIVCATYLSFSAFESGFTLTGEEFKERLQSNPFYDYAATNWGHHAREASTSIQEVINFLECDAKVEASSQRLMFKDYGFQTVPSYVTGLHLAAYFGVYEAAKVLPRGDNVDLKDSGLRTPLSLAAECGHDAVVKVLLEKGADIESKCNFGWMLFLSAVKKRYEAFFSPTFEKGTHSKFSNMFGESPLSLAAQYGHEAVAKILLEKGADIKFKSMFGRIPLSLAAMNGHEVVVKVILEKGADIEWKDNDGGTPLSLAAEYGRKTVVKLLLEKGADIESKDDEHRTPLSWAAISGHEAVVRMLLGKGVDVESKDNEGRTPLSLAAEYGREAVVKLLLEQGADIKSKDNEDRTPLSWTVISGYETVSEVLRADISLEYNRSLMLRPLAAAKSQAAVIQLLLDRGADVNSKDKDGQTPLSWALQSGRNAISKQLQTCQVQWL</sequence>
<protein>
    <submittedName>
        <fullName evidence="6">Uncharacterized protein</fullName>
    </submittedName>
</protein>
<feature type="repeat" description="ANK" evidence="3">
    <location>
        <begin position="485"/>
        <end position="517"/>
    </location>
</feature>
<dbReference type="EMBL" id="QJNU01000191">
    <property type="protein sequence ID" value="RYP04866.1"/>
    <property type="molecule type" value="Genomic_DNA"/>
</dbReference>
<dbReference type="InterPro" id="IPR027417">
    <property type="entry name" value="P-loop_NTPase"/>
</dbReference>
<evidence type="ECO:0000256" key="2">
    <source>
        <dbReference type="ARBA" id="ARBA00023043"/>
    </source>
</evidence>
<evidence type="ECO:0000256" key="3">
    <source>
        <dbReference type="PROSITE-ProRule" id="PRU00023"/>
    </source>
</evidence>
<dbReference type="Pfam" id="PF12796">
    <property type="entry name" value="Ank_2"/>
    <property type="match status" value="3"/>
</dbReference>
<keyword evidence="7" id="KW-1185">Reference proteome</keyword>
<keyword evidence="2 3" id="KW-0040">ANK repeat</keyword>
<dbReference type="GO" id="GO:0005737">
    <property type="term" value="C:cytoplasm"/>
    <property type="evidence" value="ECO:0007669"/>
    <property type="project" value="TreeGrafter"/>
</dbReference>
<dbReference type="InterPro" id="IPR054471">
    <property type="entry name" value="GPIID_WHD"/>
</dbReference>
<feature type="repeat" description="ANK" evidence="3">
    <location>
        <begin position="650"/>
        <end position="682"/>
    </location>
</feature>
<feature type="repeat" description="ANK" evidence="3">
    <location>
        <begin position="683"/>
        <end position="715"/>
    </location>
</feature>
<accession>A0A4Q4TDM5</accession>
<dbReference type="PROSITE" id="PS50088">
    <property type="entry name" value="ANK_REPEAT"/>
    <property type="match status" value="7"/>
</dbReference>
<feature type="repeat" description="ANK" evidence="3">
    <location>
        <begin position="617"/>
        <end position="649"/>
    </location>
</feature>
<dbReference type="PANTHER" id="PTHR24189:SF50">
    <property type="entry name" value="ANKYRIN REPEAT AND SOCS BOX PROTEIN 2"/>
    <property type="match status" value="1"/>
</dbReference>
<evidence type="ECO:0000313" key="7">
    <source>
        <dbReference type="Proteomes" id="UP000293360"/>
    </source>
</evidence>
<comment type="caution">
    <text evidence="6">The sequence shown here is derived from an EMBL/GenBank/DDBJ whole genome shotgun (WGS) entry which is preliminary data.</text>
</comment>
<dbReference type="PANTHER" id="PTHR24189">
    <property type="entry name" value="MYOTROPHIN"/>
    <property type="match status" value="1"/>
</dbReference>
<dbReference type="Gene3D" id="3.40.50.300">
    <property type="entry name" value="P-loop containing nucleotide triphosphate hydrolases"/>
    <property type="match status" value="1"/>
</dbReference>
<dbReference type="Gene3D" id="1.25.40.20">
    <property type="entry name" value="Ankyrin repeat-containing domain"/>
    <property type="match status" value="4"/>
</dbReference>
<dbReference type="Proteomes" id="UP000293360">
    <property type="component" value="Unassembled WGS sequence"/>
</dbReference>
<gene>
    <name evidence="6" type="ORF">DL764_004189</name>
</gene>
<dbReference type="AlphaFoldDB" id="A0A4Q4TDM5"/>
<organism evidence="6 7">
    <name type="scientific">Monosporascus ibericus</name>
    <dbReference type="NCBI Taxonomy" id="155417"/>
    <lineage>
        <taxon>Eukaryota</taxon>
        <taxon>Fungi</taxon>
        <taxon>Dikarya</taxon>
        <taxon>Ascomycota</taxon>
        <taxon>Pezizomycotina</taxon>
        <taxon>Sordariomycetes</taxon>
        <taxon>Xylariomycetidae</taxon>
        <taxon>Xylariales</taxon>
        <taxon>Xylariales incertae sedis</taxon>
        <taxon>Monosporascus</taxon>
    </lineage>
</organism>
<keyword evidence="1" id="KW-0677">Repeat</keyword>
<feature type="repeat" description="ANK" evidence="3">
    <location>
        <begin position="753"/>
        <end position="778"/>
    </location>
</feature>
<feature type="repeat" description="ANK" evidence="3">
    <location>
        <begin position="584"/>
        <end position="616"/>
    </location>
</feature>
<dbReference type="STRING" id="155417.A0A4Q4TDM5"/>
<dbReference type="SUPFAM" id="SSF48403">
    <property type="entry name" value="Ankyrin repeat"/>
    <property type="match status" value="1"/>
</dbReference>
<evidence type="ECO:0000259" key="5">
    <source>
        <dbReference type="Pfam" id="PF24883"/>
    </source>
</evidence>
<evidence type="ECO:0000313" key="6">
    <source>
        <dbReference type="EMBL" id="RYP04866.1"/>
    </source>
</evidence>
<dbReference type="InterPro" id="IPR002110">
    <property type="entry name" value="Ankyrin_rpt"/>
</dbReference>
<name>A0A4Q4TDM5_9PEZI</name>
<dbReference type="InterPro" id="IPR036770">
    <property type="entry name" value="Ankyrin_rpt-contain_sf"/>
</dbReference>
<feature type="domain" description="Nephrocystin 3-like N-terminal" evidence="5">
    <location>
        <begin position="152"/>
        <end position="245"/>
    </location>
</feature>
<evidence type="ECO:0000259" key="4">
    <source>
        <dbReference type="Pfam" id="PF22939"/>
    </source>
</evidence>
<evidence type="ECO:0000256" key="1">
    <source>
        <dbReference type="ARBA" id="ARBA00022737"/>
    </source>
</evidence>
<feature type="domain" description="GPI inositol-deacylase winged helix" evidence="4">
    <location>
        <begin position="298"/>
        <end position="336"/>
    </location>
</feature>
<dbReference type="Pfam" id="PF00023">
    <property type="entry name" value="Ank"/>
    <property type="match status" value="1"/>
</dbReference>
<dbReference type="SMART" id="SM00248">
    <property type="entry name" value="ANK"/>
    <property type="match status" value="8"/>
</dbReference>
<dbReference type="Pfam" id="PF22939">
    <property type="entry name" value="WHD_GPIID"/>
    <property type="match status" value="1"/>
</dbReference>
<dbReference type="Pfam" id="PF24883">
    <property type="entry name" value="NPHP3_N"/>
    <property type="match status" value="1"/>
</dbReference>
<dbReference type="InterPro" id="IPR050745">
    <property type="entry name" value="Multifunctional_regulatory"/>
</dbReference>
<dbReference type="OrthoDB" id="448455at2759"/>
<reference evidence="6 7" key="1">
    <citation type="submission" date="2018-06" db="EMBL/GenBank/DDBJ databases">
        <title>Complete Genomes of Monosporascus.</title>
        <authorList>
            <person name="Robinson A.J."/>
            <person name="Natvig D.O."/>
        </authorList>
    </citation>
    <scope>NUCLEOTIDE SEQUENCE [LARGE SCALE GENOMIC DNA]</scope>
    <source>
        <strain evidence="6 7">CBS 110550</strain>
    </source>
</reference>
<dbReference type="PRINTS" id="PR01415">
    <property type="entry name" value="ANKYRIN"/>
</dbReference>
<feature type="repeat" description="ANK" evidence="3">
    <location>
        <begin position="551"/>
        <end position="583"/>
    </location>
</feature>
<dbReference type="InterPro" id="IPR056884">
    <property type="entry name" value="NPHP3-like_N"/>
</dbReference>
<dbReference type="PROSITE" id="PS50297">
    <property type="entry name" value="ANK_REP_REGION"/>
    <property type="match status" value="6"/>
</dbReference>
<dbReference type="GO" id="GO:0005634">
    <property type="term" value="C:nucleus"/>
    <property type="evidence" value="ECO:0007669"/>
    <property type="project" value="TreeGrafter"/>
</dbReference>